<accession>A0A9P5K164</accession>
<reference evidence="2" key="1">
    <citation type="submission" date="2019-10" db="EMBL/GenBank/DDBJ databases">
        <authorList>
            <consortium name="DOE Joint Genome Institute"/>
            <person name="Kuo A."/>
            <person name="Miyauchi S."/>
            <person name="Kiss E."/>
            <person name="Drula E."/>
            <person name="Kohler A."/>
            <person name="Sanchez-Garcia M."/>
            <person name="Andreopoulos B."/>
            <person name="Barry K.W."/>
            <person name="Bonito G."/>
            <person name="Buee M."/>
            <person name="Carver A."/>
            <person name="Chen C."/>
            <person name="Cichocki N."/>
            <person name="Clum A."/>
            <person name="Culley D."/>
            <person name="Crous P.W."/>
            <person name="Fauchery L."/>
            <person name="Girlanda M."/>
            <person name="Hayes R."/>
            <person name="Keri Z."/>
            <person name="LaButti K."/>
            <person name="Lipzen A."/>
            <person name="Lombard V."/>
            <person name="Magnuson J."/>
            <person name="Maillard F."/>
            <person name="Morin E."/>
            <person name="Murat C."/>
            <person name="Nolan M."/>
            <person name="Ohm R."/>
            <person name="Pangilinan J."/>
            <person name="Pereira M."/>
            <person name="Perotto S."/>
            <person name="Peter M."/>
            <person name="Riley R."/>
            <person name="Sitrit Y."/>
            <person name="Stielow B."/>
            <person name="Szollosi G."/>
            <person name="Zifcakova L."/>
            <person name="Stursova M."/>
            <person name="Spatafora J.W."/>
            <person name="Tedersoo L."/>
            <person name="Vaario L.-M."/>
            <person name="Yamada A."/>
            <person name="Yan M."/>
            <person name="Wang P."/>
            <person name="Xu J."/>
            <person name="Bruns T."/>
            <person name="Baldrian P."/>
            <person name="Vilgalys R."/>
            <person name="Henrissat B."/>
            <person name="Grigoriev I.V."/>
            <person name="Hibbett D."/>
            <person name="Nagy L.G."/>
            <person name="Martin F.M."/>
        </authorList>
    </citation>
    <scope>NUCLEOTIDE SEQUENCE</scope>
    <source>
        <strain evidence="2">Prilba</strain>
    </source>
</reference>
<sequence>MDDLRDSVVSAQAARSAFAVVKYIHVMNGLYLWEFLTTLDYEWRVFRGHLPYRWSMWIYSFTRVTALVGVILSLAIMNVTTPFNCQLWLSLTDAFFVLSTITASLLNVLRIVAIWNRNKVAVTLAITIWGISVASHVQSAALLRFARVPGQTTCEPVKTEPGILSYIPAIISDMALLIILLVGLLVLRRRHGGGTFGLARFLWKQAIIWLVLGTATEIPPLVLIALHLNYQFNIMFVFPFSITIIISATRMHRCLVNFASRSPDMAQGNLQVSSLEFSETKRTDTPPTTLHRIEMAVDTAPSETGTSEQVS</sequence>
<reference evidence="2" key="2">
    <citation type="journal article" date="2020" name="Nat. Commun.">
        <title>Large-scale genome sequencing of mycorrhizal fungi provides insights into the early evolution of symbiotic traits.</title>
        <authorList>
            <person name="Miyauchi S."/>
            <person name="Kiss E."/>
            <person name="Kuo A."/>
            <person name="Drula E."/>
            <person name="Kohler A."/>
            <person name="Sanchez-Garcia M."/>
            <person name="Morin E."/>
            <person name="Andreopoulos B."/>
            <person name="Barry K.W."/>
            <person name="Bonito G."/>
            <person name="Buee M."/>
            <person name="Carver A."/>
            <person name="Chen C."/>
            <person name="Cichocki N."/>
            <person name="Clum A."/>
            <person name="Culley D."/>
            <person name="Crous P.W."/>
            <person name="Fauchery L."/>
            <person name="Girlanda M."/>
            <person name="Hayes R.D."/>
            <person name="Keri Z."/>
            <person name="LaButti K."/>
            <person name="Lipzen A."/>
            <person name="Lombard V."/>
            <person name="Magnuson J."/>
            <person name="Maillard F."/>
            <person name="Murat C."/>
            <person name="Nolan M."/>
            <person name="Ohm R.A."/>
            <person name="Pangilinan J."/>
            <person name="Pereira M.F."/>
            <person name="Perotto S."/>
            <person name="Peter M."/>
            <person name="Pfister S."/>
            <person name="Riley R."/>
            <person name="Sitrit Y."/>
            <person name="Stielow J.B."/>
            <person name="Szollosi G."/>
            <person name="Zifcakova L."/>
            <person name="Stursova M."/>
            <person name="Spatafora J.W."/>
            <person name="Tedersoo L."/>
            <person name="Vaario L.M."/>
            <person name="Yamada A."/>
            <person name="Yan M."/>
            <person name="Wang P."/>
            <person name="Xu J."/>
            <person name="Bruns T."/>
            <person name="Baldrian P."/>
            <person name="Vilgalys R."/>
            <person name="Dunand C."/>
            <person name="Henrissat B."/>
            <person name="Grigoriev I.V."/>
            <person name="Hibbett D."/>
            <person name="Nagy L.G."/>
            <person name="Martin F.M."/>
        </authorList>
    </citation>
    <scope>NUCLEOTIDE SEQUENCE</scope>
    <source>
        <strain evidence="2">Prilba</strain>
    </source>
</reference>
<dbReference type="AlphaFoldDB" id="A0A9P5K164"/>
<keyword evidence="3" id="KW-1185">Reference proteome</keyword>
<protein>
    <submittedName>
        <fullName evidence="2">Uncharacterized protein</fullName>
    </submittedName>
</protein>
<evidence type="ECO:0000256" key="1">
    <source>
        <dbReference type="SAM" id="Phobius"/>
    </source>
</evidence>
<evidence type="ECO:0000313" key="3">
    <source>
        <dbReference type="Proteomes" id="UP000759537"/>
    </source>
</evidence>
<name>A0A9P5K164_9AGAM</name>
<keyword evidence="1" id="KW-0812">Transmembrane</keyword>
<dbReference type="OrthoDB" id="3240689at2759"/>
<comment type="caution">
    <text evidence="2">The sequence shown here is derived from an EMBL/GenBank/DDBJ whole genome shotgun (WGS) entry which is preliminary data.</text>
</comment>
<organism evidence="2 3">
    <name type="scientific">Russula ochroleuca</name>
    <dbReference type="NCBI Taxonomy" id="152965"/>
    <lineage>
        <taxon>Eukaryota</taxon>
        <taxon>Fungi</taxon>
        <taxon>Dikarya</taxon>
        <taxon>Basidiomycota</taxon>
        <taxon>Agaricomycotina</taxon>
        <taxon>Agaricomycetes</taxon>
        <taxon>Russulales</taxon>
        <taxon>Russulaceae</taxon>
        <taxon>Russula</taxon>
    </lineage>
</organism>
<feature type="transmembrane region" description="Helical" evidence="1">
    <location>
        <begin position="56"/>
        <end position="76"/>
    </location>
</feature>
<feature type="transmembrane region" description="Helical" evidence="1">
    <location>
        <begin position="121"/>
        <end position="143"/>
    </location>
</feature>
<evidence type="ECO:0000313" key="2">
    <source>
        <dbReference type="EMBL" id="KAF8473062.1"/>
    </source>
</evidence>
<feature type="transmembrane region" description="Helical" evidence="1">
    <location>
        <begin position="232"/>
        <end position="251"/>
    </location>
</feature>
<proteinExistence type="predicted"/>
<dbReference type="Proteomes" id="UP000759537">
    <property type="component" value="Unassembled WGS sequence"/>
</dbReference>
<keyword evidence="1" id="KW-1133">Transmembrane helix</keyword>
<feature type="transmembrane region" description="Helical" evidence="1">
    <location>
        <begin position="163"/>
        <end position="187"/>
    </location>
</feature>
<gene>
    <name evidence="2" type="ORF">DFH94DRAFT_695988</name>
</gene>
<dbReference type="EMBL" id="WHVB01000019">
    <property type="protein sequence ID" value="KAF8473062.1"/>
    <property type="molecule type" value="Genomic_DNA"/>
</dbReference>
<feature type="transmembrane region" description="Helical" evidence="1">
    <location>
        <begin position="88"/>
        <end position="109"/>
    </location>
</feature>
<keyword evidence="1" id="KW-0472">Membrane</keyword>
<feature type="transmembrane region" description="Helical" evidence="1">
    <location>
        <begin position="207"/>
        <end position="226"/>
    </location>
</feature>